<comment type="caution">
    <text evidence="1">The sequence shown here is derived from an EMBL/GenBank/DDBJ whole genome shotgun (WGS) entry which is preliminary data.</text>
</comment>
<protein>
    <submittedName>
        <fullName evidence="1">Uncharacterized protein</fullName>
    </submittedName>
</protein>
<dbReference type="AlphaFoldDB" id="A0A0F9DM70"/>
<accession>A0A0F9DM70</accession>
<feature type="non-terminal residue" evidence="1">
    <location>
        <position position="136"/>
    </location>
</feature>
<dbReference type="EMBL" id="LAZR01031028">
    <property type="protein sequence ID" value="KKL54916.1"/>
    <property type="molecule type" value="Genomic_DNA"/>
</dbReference>
<gene>
    <name evidence="1" type="ORF">LCGC14_2260640</name>
</gene>
<reference evidence="1" key="1">
    <citation type="journal article" date="2015" name="Nature">
        <title>Complex archaea that bridge the gap between prokaryotes and eukaryotes.</title>
        <authorList>
            <person name="Spang A."/>
            <person name="Saw J.H."/>
            <person name="Jorgensen S.L."/>
            <person name="Zaremba-Niedzwiedzka K."/>
            <person name="Martijn J."/>
            <person name="Lind A.E."/>
            <person name="van Eijk R."/>
            <person name="Schleper C."/>
            <person name="Guy L."/>
            <person name="Ettema T.J."/>
        </authorList>
    </citation>
    <scope>NUCLEOTIDE SEQUENCE</scope>
</reference>
<evidence type="ECO:0000313" key="1">
    <source>
        <dbReference type="EMBL" id="KKL54916.1"/>
    </source>
</evidence>
<organism evidence="1">
    <name type="scientific">marine sediment metagenome</name>
    <dbReference type="NCBI Taxonomy" id="412755"/>
    <lineage>
        <taxon>unclassified sequences</taxon>
        <taxon>metagenomes</taxon>
        <taxon>ecological metagenomes</taxon>
    </lineage>
</organism>
<sequence length="136" mass="14891">MNSAEFDKISIGARSIDAGLHYDGLVDNVFVEQEQCTTDNITDWFNSGNLIDFNPPPPPDTISPVINVSPPANNTAFNAVNINFTVNVTDDTASELLCHLRNETEILDIKNISAGVLTNLTYLSGLSEIQQTNMYN</sequence>
<name>A0A0F9DM70_9ZZZZ</name>
<proteinExistence type="predicted"/>